<dbReference type="EMBL" id="PGGS01000121">
    <property type="protein sequence ID" value="PNH08633.1"/>
    <property type="molecule type" value="Genomic_DNA"/>
</dbReference>
<evidence type="ECO:0000256" key="1">
    <source>
        <dbReference type="ARBA" id="ARBA00023002"/>
    </source>
</evidence>
<name>A0A2J8A834_9CHLO</name>
<dbReference type="OrthoDB" id="5545019at2759"/>
<dbReference type="Proteomes" id="UP000236333">
    <property type="component" value="Unassembled WGS sequence"/>
</dbReference>
<accession>A0A2J8A834</accession>
<dbReference type="PRINTS" id="PR00081">
    <property type="entry name" value="GDHRDH"/>
</dbReference>
<keyword evidence="1" id="KW-0560">Oxidoreductase</keyword>
<gene>
    <name evidence="3" type="ORF">TSOC_004786</name>
</gene>
<dbReference type="AlphaFoldDB" id="A0A2J8A834"/>
<organism evidence="3 4">
    <name type="scientific">Tetrabaena socialis</name>
    <dbReference type="NCBI Taxonomy" id="47790"/>
    <lineage>
        <taxon>Eukaryota</taxon>
        <taxon>Viridiplantae</taxon>
        <taxon>Chlorophyta</taxon>
        <taxon>core chlorophytes</taxon>
        <taxon>Chlorophyceae</taxon>
        <taxon>CS clade</taxon>
        <taxon>Chlamydomonadales</taxon>
        <taxon>Tetrabaenaceae</taxon>
        <taxon>Tetrabaena</taxon>
    </lineage>
</organism>
<dbReference type="Pfam" id="PF00106">
    <property type="entry name" value="adh_short"/>
    <property type="match status" value="1"/>
</dbReference>
<keyword evidence="2" id="KW-0812">Transmembrane</keyword>
<dbReference type="PANTHER" id="PTHR43899:SF4">
    <property type="entry name" value="17 BETA-HYDROXYSTEROID DEHYDROGENASE TYPE 3"/>
    <property type="match status" value="1"/>
</dbReference>
<evidence type="ECO:0000256" key="2">
    <source>
        <dbReference type="SAM" id="Phobius"/>
    </source>
</evidence>
<keyword evidence="2" id="KW-0472">Membrane</keyword>
<keyword evidence="4" id="KW-1185">Reference proteome</keyword>
<dbReference type="GO" id="GO:0016491">
    <property type="term" value="F:oxidoreductase activity"/>
    <property type="evidence" value="ECO:0007669"/>
    <property type="project" value="UniProtKB-KW"/>
</dbReference>
<feature type="transmembrane region" description="Helical" evidence="2">
    <location>
        <begin position="6"/>
        <end position="28"/>
    </location>
</feature>
<sequence length="237" mass="26612">MWGYLFALLFVPSFLSYFVHHLICAVFYKTQNLKKRYNADWALVTGGSSGIGKSIATRLARQGLNVVLVALGDELLDKTFDELKAAYPKCQFRKVPVNLGGNEYLEPIVAATRDIKIQILFCNAGYMLTGFFHTRPLDALMANLNCNAVSAVQVTHHFVKQMDTQYQPLRDIFVTWSKRFEPGPFWRSLGSNRLLQIVDYNFLATTIATFGRYMPDFKRAAADGEAPGQAAPAKKAQ</sequence>
<dbReference type="InterPro" id="IPR051019">
    <property type="entry name" value="VLCFA-Steroid_DH"/>
</dbReference>
<dbReference type="Gene3D" id="3.40.50.720">
    <property type="entry name" value="NAD(P)-binding Rossmann-like Domain"/>
    <property type="match status" value="1"/>
</dbReference>
<evidence type="ECO:0000313" key="4">
    <source>
        <dbReference type="Proteomes" id="UP000236333"/>
    </source>
</evidence>
<evidence type="ECO:0000313" key="3">
    <source>
        <dbReference type="EMBL" id="PNH08633.1"/>
    </source>
</evidence>
<reference evidence="3 4" key="1">
    <citation type="journal article" date="2017" name="Mol. Biol. Evol.">
        <title>The 4-celled Tetrabaena socialis nuclear genome reveals the essential components for genetic control of cell number at the origin of multicellularity in the volvocine lineage.</title>
        <authorList>
            <person name="Featherston J."/>
            <person name="Arakaki Y."/>
            <person name="Hanschen E.R."/>
            <person name="Ferris P.J."/>
            <person name="Michod R.E."/>
            <person name="Olson B.J.S.C."/>
            <person name="Nozaki H."/>
            <person name="Durand P.M."/>
        </authorList>
    </citation>
    <scope>NUCLEOTIDE SEQUENCE [LARGE SCALE GENOMIC DNA]</scope>
    <source>
        <strain evidence="3 4">NIES-571</strain>
    </source>
</reference>
<keyword evidence="2" id="KW-1133">Transmembrane helix</keyword>
<dbReference type="PANTHER" id="PTHR43899">
    <property type="entry name" value="RH59310P"/>
    <property type="match status" value="1"/>
</dbReference>
<dbReference type="SUPFAM" id="SSF51735">
    <property type="entry name" value="NAD(P)-binding Rossmann-fold domains"/>
    <property type="match status" value="1"/>
</dbReference>
<dbReference type="InterPro" id="IPR036291">
    <property type="entry name" value="NAD(P)-bd_dom_sf"/>
</dbReference>
<comment type="caution">
    <text evidence="3">The sequence shown here is derived from an EMBL/GenBank/DDBJ whole genome shotgun (WGS) entry which is preliminary data.</text>
</comment>
<proteinExistence type="predicted"/>
<protein>
    <submittedName>
        <fullName evidence="3">3-ketoacyl-CoA reductase</fullName>
    </submittedName>
</protein>
<dbReference type="InterPro" id="IPR002347">
    <property type="entry name" value="SDR_fam"/>
</dbReference>